<accession>A0A429G0H3</accession>
<evidence type="ECO:0000313" key="3">
    <source>
        <dbReference type="Proteomes" id="UP000278149"/>
    </source>
</evidence>
<dbReference type="AlphaFoldDB" id="A0A429G0H3"/>
<dbReference type="PANTHER" id="PTHR39518:SF2">
    <property type="entry name" value="UPF0215 PROTEIN MJ1150"/>
    <property type="match status" value="1"/>
</dbReference>
<name>A0A429G0H3_9CREN</name>
<dbReference type="Gene3D" id="3.30.2170.10">
    <property type="entry name" value="archaeoglobus fulgidus dsm 4304 superfamily"/>
    <property type="match status" value="1"/>
</dbReference>
<reference evidence="2 3" key="1">
    <citation type="submission" date="2018-10" db="EMBL/GenBank/DDBJ databases">
        <title>Co-occurring genomic capacity for anaerobic methane metabolism and dissimilatory sulfite reduction discovered in the Korarchaeota.</title>
        <authorList>
            <person name="Mckay L.J."/>
            <person name="Dlakic M."/>
            <person name="Fields M.W."/>
            <person name="Delmont T.O."/>
            <person name="Eren A.M."/>
            <person name="Jay Z.J."/>
            <person name="Klingelsmith K.B."/>
            <person name="Rusch D.B."/>
            <person name="Inskeep W.P."/>
        </authorList>
    </citation>
    <scope>NUCLEOTIDE SEQUENCE [LARGE SCALE GENOMIC DNA]</scope>
    <source>
        <strain evidence="2 3">WS</strain>
    </source>
</reference>
<proteinExistence type="inferred from homology"/>
<organism evidence="2 3">
    <name type="scientific">Candidatus Korarchaeum cryptofilum</name>
    <dbReference type="NCBI Taxonomy" id="498846"/>
    <lineage>
        <taxon>Archaea</taxon>
        <taxon>Thermoproteota</taxon>
        <taxon>Candidatus Korarchaeia</taxon>
        <taxon>Candidatus Korarchaeales</taxon>
        <taxon>Candidatus Korarchaeaceae</taxon>
        <taxon>Candidatus Korarchaeum</taxon>
    </lineage>
</organism>
<dbReference type="PIRSF" id="PIRSF006380">
    <property type="entry name" value="UCP006380"/>
    <property type="match status" value="1"/>
</dbReference>
<gene>
    <name evidence="2" type="ORF">D9Q81_08725</name>
</gene>
<comment type="caution">
    <text evidence="2">The sequence shown here is derived from an EMBL/GenBank/DDBJ whole genome shotgun (WGS) entry which is preliminary data.</text>
</comment>
<comment type="similarity">
    <text evidence="1">Belongs to the UPF0215 family.</text>
</comment>
<sequence length="200" mass="22425">MEKYKGPSISRCGLSIKGRILAVDDSPFERGKDADTFLVGIMFRDLVIELSMKERISVDGDDSTEALIRMVRSPKLREEVRVVMSHGTTFAGLNVVDVSRFYEETGIPLIAVTSKVPTNEIERAIVSAGMIEKLEIVRRNPPYNPLRTPKGVCFYSTIGMSGDEAERVILRYIVESKVPEQLRIVDIVSRLLAGCRYQVE</sequence>
<dbReference type="Pfam" id="PF01949">
    <property type="entry name" value="Endo_dU"/>
    <property type="match status" value="1"/>
</dbReference>
<evidence type="ECO:0000256" key="1">
    <source>
        <dbReference type="HAMAP-Rule" id="MF_00582"/>
    </source>
</evidence>
<dbReference type="HAMAP" id="MF_00582">
    <property type="entry name" value="UPF0215"/>
    <property type="match status" value="1"/>
</dbReference>
<dbReference type="InterPro" id="IPR002802">
    <property type="entry name" value="Endo_dU"/>
</dbReference>
<evidence type="ECO:0000313" key="2">
    <source>
        <dbReference type="EMBL" id="RSN67303.1"/>
    </source>
</evidence>
<dbReference type="Proteomes" id="UP000278149">
    <property type="component" value="Unassembled WGS sequence"/>
</dbReference>
<dbReference type="EMBL" id="RCOR01000045">
    <property type="protein sequence ID" value="RSN67303.1"/>
    <property type="molecule type" value="Genomic_DNA"/>
</dbReference>
<dbReference type="PANTHER" id="PTHR39518">
    <property type="entry name" value="UPF0215 PROTEIN MJ1150"/>
    <property type="match status" value="1"/>
</dbReference>
<protein>
    <recommendedName>
        <fullName evidence="1">UPF0215 protein D9Q81_08725</fullName>
    </recommendedName>
</protein>